<keyword evidence="1" id="KW-1133">Transmembrane helix</keyword>
<evidence type="ECO:0000313" key="3">
    <source>
        <dbReference type="Proteomes" id="UP000288395"/>
    </source>
</evidence>
<reference evidence="3" key="1">
    <citation type="journal article" date="2018" name="Front. Microbiol.">
        <title>Genome-Based Analysis Reveals the Taxonomy and Diversity of the Family Idiomarinaceae.</title>
        <authorList>
            <person name="Liu Y."/>
            <person name="Lai Q."/>
            <person name="Shao Z."/>
        </authorList>
    </citation>
    <scope>NUCLEOTIDE SEQUENCE [LARGE SCALE GENOMIC DNA]</scope>
    <source>
        <strain evidence="3">GBPy7</strain>
    </source>
</reference>
<dbReference type="Proteomes" id="UP000288395">
    <property type="component" value="Unassembled WGS sequence"/>
</dbReference>
<comment type="caution">
    <text evidence="2">The sequence shown here is derived from an EMBL/GenBank/DDBJ whole genome shotgun (WGS) entry which is preliminary data.</text>
</comment>
<organism evidence="2 3">
    <name type="scientific">Aliidiomarina iranensis</name>
    <dbReference type="NCBI Taxonomy" id="1434071"/>
    <lineage>
        <taxon>Bacteria</taxon>
        <taxon>Pseudomonadati</taxon>
        <taxon>Pseudomonadota</taxon>
        <taxon>Gammaproteobacteria</taxon>
        <taxon>Alteromonadales</taxon>
        <taxon>Idiomarinaceae</taxon>
        <taxon>Aliidiomarina</taxon>
    </lineage>
</organism>
<sequence length="187" mass="21168">MMQKERSLDEQRDEFARRRLIATPIAGMIAWILIGISSLFLSPFAISLVLFAATGSIVYLGMFISKFTGENFLDKNRPKNTFDTLFFYSVGMSALVYAIAIPFFLIDYTSLPLSVGILTGLMWLPISWMIRHWIGLVHGVARTVAVLLVWYLFPDHRFLAVSAVIVLLYVFAILVLENRWRGLSANA</sequence>
<keyword evidence="1" id="KW-0472">Membrane</keyword>
<feature type="transmembrane region" description="Helical" evidence="1">
    <location>
        <begin position="20"/>
        <end position="40"/>
    </location>
</feature>
<feature type="transmembrane region" description="Helical" evidence="1">
    <location>
        <begin position="46"/>
        <end position="64"/>
    </location>
</feature>
<dbReference type="OrthoDB" id="7630092at2"/>
<evidence type="ECO:0008006" key="4">
    <source>
        <dbReference type="Google" id="ProtNLM"/>
    </source>
</evidence>
<feature type="transmembrane region" description="Helical" evidence="1">
    <location>
        <begin position="110"/>
        <end position="126"/>
    </location>
</feature>
<accession>A0A432VQR6</accession>
<feature type="transmembrane region" description="Helical" evidence="1">
    <location>
        <begin position="158"/>
        <end position="176"/>
    </location>
</feature>
<dbReference type="InterPro" id="IPR053824">
    <property type="entry name" value="DUF7010"/>
</dbReference>
<proteinExistence type="predicted"/>
<keyword evidence="1" id="KW-0812">Transmembrane</keyword>
<dbReference type="AlphaFoldDB" id="A0A432VQR6"/>
<dbReference type="Pfam" id="PF22765">
    <property type="entry name" value="DUF7010"/>
    <property type="match status" value="1"/>
</dbReference>
<keyword evidence="3" id="KW-1185">Reference proteome</keyword>
<gene>
    <name evidence="2" type="ORF">CWE08_11410</name>
</gene>
<dbReference type="EMBL" id="PIPJ01000011">
    <property type="protein sequence ID" value="RUO18517.1"/>
    <property type="molecule type" value="Genomic_DNA"/>
</dbReference>
<evidence type="ECO:0000313" key="2">
    <source>
        <dbReference type="EMBL" id="RUO18517.1"/>
    </source>
</evidence>
<name>A0A432VQR6_9GAMM</name>
<feature type="transmembrane region" description="Helical" evidence="1">
    <location>
        <begin position="133"/>
        <end position="152"/>
    </location>
</feature>
<evidence type="ECO:0000256" key="1">
    <source>
        <dbReference type="SAM" id="Phobius"/>
    </source>
</evidence>
<feature type="transmembrane region" description="Helical" evidence="1">
    <location>
        <begin position="85"/>
        <end position="104"/>
    </location>
</feature>
<protein>
    <recommendedName>
        <fullName evidence="4">DUF308 domain-containing protein</fullName>
    </recommendedName>
</protein>